<evidence type="ECO:0000313" key="2">
    <source>
        <dbReference type="Proteomes" id="UP000540506"/>
    </source>
</evidence>
<name>A0A7W7QZ48_KITKI</name>
<organism evidence="1 2">
    <name type="scientific">Kitasatospora kifunensis</name>
    <name type="common">Streptomyces kifunensis</name>
    <dbReference type="NCBI Taxonomy" id="58351"/>
    <lineage>
        <taxon>Bacteria</taxon>
        <taxon>Bacillati</taxon>
        <taxon>Actinomycetota</taxon>
        <taxon>Actinomycetes</taxon>
        <taxon>Kitasatosporales</taxon>
        <taxon>Streptomycetaceae</taxon>
        <taxon>Kitasatospora</taxon>
    </lineage>
</organism>
<sequence>MLKVLVRGALLAAVGTLLWQNLPDIKRYLRILRM</sequence>
<proteinExistence type="predicted"/>
<gene>
    <name evidence="1" type="ORF">FHR34_001481</name>
</gene>
<dbReference type="InterPro" id="IPR054188">
    <property type="entry name" value="DUF6893"/>
</dbReference>
<keyword evidence="2" id="KW-1185">Reference proteome</keyword>
<evidence type="ECO:0000313" key="1">
    <source>
        <dbReference type="EMBL" id="MBB4922488.1"/>
    </source>
</evidence>
<dbReference type="EMBL" id="JACHJV010000001">
    <property type="protein sequence ID" value="MBB4922488.1"/>
    <property type="molecule type" value="Genomic_DNA"/>
</dbReference>
<dbReference type="Pfam" id="PF21833">
    <property type="entry name" value="DUF6893"/>
    <property type="match status" value="1"/>
</dbReference>
<dbReference type="RefSeq" id="WP_376778399.1">
    <property type="nucleotide sequence ID" value="NZ_JACHJV010000001.1"/>
</dbReference>
<accession>A0A7W7QZ48</accession>
<comment type="caution">
    <text evidence="1">The sequence shown here is derived from an EMBL/GenBank/DDBJ whole genome shotgun (WGS) entry which is preliminary data.</text>
</comment>
<reference evidence="1 2" key="1">
    <citation type="submission" date="2020-08" db="EMBL/GenBank/DDBJ databases">
        <title>Sequencing the genomes of 1000 actinobacteria strains.</title>
        <authorList>
            <person name="Klenk H.-P."/>
        </authorList>
    </citation>
    <scope>NUCLEOTIDE SEQUENCE [LARGE SCALE GENOMIC DNA]</scope>
    <source>
        <strain evidence="1 2">DSM 41654</strain>
    </source>
</reference>
<dbReference type="AlphaFoldDB" id="A0A7W7QZ48"/>
<protein>
    <submittedName>
        <fullName evidence="1">Uncharacterized protein</fullName>
    </submittedName>
</protein>
<dbReference type="Proteomes" id="UP000540506">
    <property type="component" value="Unassembled WGS sequence"/>
</dbReference>